<comment type="caution">
    <text evidence="2">The sequence shown here is derived from an EMBL/GenBank/DDBJ whole genome shotgun (WGS) entry which is preliminary data.</text>
</comment>
<accession>A0ABR6TLK6</accession>
<dbReference type="CDD" id="cd21173">
    <property type="entry name" value="NucC-like"/>
    <property type="match status" value="1"/>
</dbReference>
<dbReference type="RefSeq" id="WP_185624317.1">
    <property type="nucleotide sequence ID" value="NZ_JABGBW010000004.1"/>
</dbReference>
<dbReference type="Pfam" id="PF20247">
    <property type="entry name" value="DUF6602"/>
    <property type="match status" value="1"/>
</dbReference>
<sequence>MDKNQKPKDHLGNIIHNYENLEADIIKQLTFKWDPQGITIGSNREKIWKGLFERIIPKKFRIASNVFIIDANKNCSAEIDLAIFDEEYTPYIFKHGILNFIPIEAVVAVIECKSSNHKPEKFASWLEKMDTLKTSQGSIARIAGRIAVGSDDIGDVNAMYLNTQTATKPIKILCYISSTQDVRHQPKEGFDIILEANEHREKLDVFFCENLKNLFDWYIVLNHTEDSKNKIEEFLNNSEKDKGHYQNKPIVSIENLKGHNLDEFAIGVEEEDRKTSLLSFIFQFNQLLMLINNPIFFPHLAYVEMFNVYLKKRSVPRNEIMRRRRRRRR</sequence>
<gene>
    <name evidence="2" type="ORF">HLB29_06280</name>
</gene>
<evidence type="ECO:0000313" key="3">
    <source>
        <dbReference type="Proteomes" id="UP000713904"/>
    </source>
</evidence>
<dbReference type="Proteomes" id="UP000713904">
    <property type="component" value="Unassembled WGS sequence"/>
</dbReference>
<feature type="domain" description="DUF6602" evidence="1">
    <location>
        <begin position="39"/>
        <end position="133"/>
    </location>
</feature>
<evidence type="ECO:0000313" key="2">
    <source>
        <dbReference type="EMBL" id="MBC2576289.1"/>
    </source>
</evidence>
<proteinExistence type="predicted"/>
<reference evidence="2 3" key="1">
    <citation type="submission" date="2020-05" db="EMBL/GenBank/DDBJ databases">
        <title>Draft genome of xy-202 and genomic insight in genome of the genus Peptostreptococcus.</title>
        <authorList>
            <person name="Zhang Z."/>
        </authorList>
    </citation>
    <scope>NUCLEOTIDE SEQUENCE [LARGE SCALE GENOMIC DNA]</scope>
    <source>
        <strain evidence="2 3">DSM 27025</strain>
    </source>
</reference>
<protein>
    <recommendedName>
        <fullName evidence="1">DUF6602 domain-containing protein</fullName>
    </recommendedName>
</protein>
<evidence type="ECO:0000259" key="1">
    <source>
        <dbReference type="Pfam" id="PF20247"/>
    </source>
</evidence>
<name>A0ABR6TLK6_9FIRM</name>
<dbReference type="InterPro" id="IPR046537">
    <property type="entry name" value="DUF6602"/>
</dbReference>
<dbReference type="EMBL" id="JABGBW010000004">
    <property type="protein sequence ID" value="MBC2576289.1"/>
    <property type="molecule type" value="Genomic_DNA"/>
</dbReference>
<keyword evidence="3" id="KW-1185">Reference proteome</keyword>
<organism evidence="2 3">
    <name type="scientific">Peptostreptococcus canis</name>
    <dbReference type="NCBI Taxonomy" id="1159213"/>
    <lineage>
        <taxon>Bacteria</taxon>
        <taxon>Bacillati</taxon>
        <taxon>Bacillota</taxon>
        <taxon>Clostridia</taxon>
        <taxon>Peptostreptococcales</taxon>
        <taxon>Peptostreptococcaceae</taxon>
        <taxon>Peptostreptococcus</taxon>
    </lineage>
</organism>